<comment type="caution">
    <text evidence="9">The sequence shown here is derived from an EMBL/GenBank/DDBJ whole genome shotgun (WGS) entry which is preliminary data.</text>
</comment>
<keyword evidence="5" id="KW-0460">Magnesium</keyword>
<dbReference type="InterPro" id="IPR025877">
    <property type="entry name" value="MobA-like_NTP_Trfase"/>
</dbReference>
<dbReference type="InterPro" id="IPR013482">
    <property type="entry name" value="Molybde_CF_guanTrfase"/>
</dbReference>
<dbReference type="RefSeq" id="WP_281892045.1">
    <property type="nucleotide sequence ID" value="NZ_BSDI01000001.1"/>
</dbReference>
<accession>A0ABQ5QMR8</accession>
<evidence type="ECO:0000259" key="8">
    <source>
        <dbReference type="Pfam" id="PF12804"/>
    </source>
</evidence>
<keyword evidence="6" id="KW-0342">GTP-binding</keyword>
<dbReference type="EMBL" id="BSDI01000001">
    <property type="protein sequence ID" value="GLH95176.1"/>
    <property type="molecule type" value="Genomic_DNA"/>
</dbReference>
<evidence type="ECO:0000256" key="6">
    <source>
        <dbReference type="ARBA" id="ARBA00023134"/>
    </source>
</evidence>
<evidence type="ECO:0000256" key="4">
    <source>
        <dbReference type="ARBA" id="ARBA00022741"/>
    </source>
</evidence>
<dbReference type="GO" id="GO:0016779">
    <property type="term" value="F:nucleotidyltransferase activity"/>
    <property type="evidence" value="ECO:0007669"/>
    <property type="project" value="UniProtKB-KW"/>
</dbReference>
<keyword evidence="10" id="KW-1185">Reference proteome</keyword>
<evidence type="ECO:0000313" key="9">
    <source>
        <dbReference type="EMBL" id="GLH95176.1"/>
    </source>
</evidence>
<dbReference type="InterPro" id="IPR029044">
    <property type="entry name" value="Nucleotide-diphossugar_trans"/>
</dbReference>
<dbReference type="PANTHER" id="PTHR19136">
    <property type="entry name" value="MOLYBDENUM COFACTOR GUANYLYLTRANSFERASE"/>
    <property type="match status" value="1"/>
</dbReference>
<keyword evidence="7" id="KW-0501">Molybdenum cofactor biosynthesis</keyword>
<name>A0ABQ5QMR8_9ACTN</name>
<evidence type="ECO:0000256" key="3">
    <source>
        <dbReference type="ARBA" id="ARBA00022723"/>
    </source>
</evidence>
<keyword evidence="3" id="KW-0479">Metal-binding</keyword>
<sequence length="197" mass="20770">MTGGFGAIVLAGGRARRMGGVDKPLLPVGERSMLDRVLDACREAAPRVLVGAVRGTPPDVRVTREEPPGGGPVAALAAGLARLDDDTATVAVLAADLPFLDPDALATLRTALRSGAYDGVVFVDESGRRQLLCGAWRVESLRAALSRLGDSAGASMRGLLAGLSVAEEGWSRPGPPPWFDCDTQEDLERAEEWARRR</sequence>
<protein>
    <submittedName>
        <fullName evidence="9">Molybdenum cofactor guanylyltransferase</fullName>
    </submittedName>
</protein>
<evidence type="ECO:0000313" key="10">
    <source>
        <dbReference type="Proteomes" id="UP001144280"/>
    </source>
</evidence>
<dbReference type="PANTHER" id="PTHR19136:SF81">
    <property type="entry name" value="MOLYBDENUM COFACTOR GUANYLYLTRANSFERASE"/>
    <property type="match status" value="1"/>
</dbReference>
<dbReference type="CDD" id="cd02503">
    <property type="entry name" value="MobA"/>
    <property type="match status" value="1"/>
</dbReference>
<proteinExistence type="predicted"/>
<dbReference type="Proteomes" id="UP001144280">
    <property type="component" value="Unassembled WGS sequence"/>
</dbReference>
<evidence type="ECO:0000256" key="5">
    <source>
        <dbReference type="ARBA" id="ARBA00022842"/>
    </source>
</evidence>
<gene>
    <name evidence="9" type="ORF">Pa4123_04480</name>
</gene>
<organism evidence="9 10">
    <name type="scientific">Phytohabitans aurantiacus</name>
    <dbReference type="NCBI Taxonomy" id="3016789"/>
    <lineage>
        <taxon>Bacteria</taxon>
        <taxon>Bacillati</taxon>
        <taxon>Actinomycetota</taxon>
        <taxon>Actinomycetes</taxon>
        <taxon>Micromonosporales</taxon>
        <taxon>Micromonosporaceae</taxon>
    </lineage>
</organism>
<reference evidence="9" key="1">
    <citation type="submission" date="2022-12" db="EMBL/GenBank/DDBJ databases">
        <title>New Phytohabitans aurantiacus sp. RD004123 nov., an actinomycete isolated from soil.</title>
        <authorList>
            <person name="Triningsih D.W."/>
            <person name="Harunari E."/>
            <person name="Igarashi Y."/>
        </authorList>
    </citation>
    <scope>NUCLEOTIDE SEQUENCE</scope>
    <source>
        <strain evidence="9">RD004123</strain>
    </source>
</reference>
<feature type="domain" description="MobA-like NTP transferase" evidence="8">
    <location>
        <begin position="7"/>
        <end position="159"/>
    </location>
</feature>
<keyword evidence="4" id="KW-0547">Nucleotide-binding</keyword>
<keyword evidence="1" id="KW-0963">Cytoplasm</keyword>
<dbReference type="SUPFAM" id="SSF53448">
    <property type="entry name" value="Nucleotide-diphospho-sugar transferases"/>
    <property type="match status" value="1"/>
</dbReference>
<dbReference type="Pfam" id="PF12804">
    <property type="entry name" value="NTP_transf_3"/>
    <property type="match status" value="1"/>
</dbReference>
<evidence type="ECO:0000256" key="2">
    <source>
        <dbReference type="ARBA" id="ARBA00022679"/>
    </source>
</evidence>
<evidence type="ECO:0000256" key="1">
    <source>
        <dbReference type="ARBA" id="ARBA00022490"/>
    </source>
</evidence>
<dbReference type="Gene3D" id="3.90.550.10">
    <property type="entry name" value="Spore Coat Polysaccharide Biosynthesis Protein SpsA, Chain A"/>
    <property type="match status" value="1"/>
</dbReference>
<keyword evidence="2" id="KW-0808">Transferase</keyword>
<keyword evidence="9" id="KW-0548">Nucleotidyltransferase</keyword>
<evidence type="ECO:0000256" key="7">
    <source>
        <dbReference type="ARBA" id="ARBA00023150"/>
    </source>
</evidence>